<feature type="transmembrane region" description="Helical" evidence="1">
    <location>
        <begin position="172"/>
        <end position="196"/>
    </location>
</feature>
<feature type="transmembrane region" description="Helical" evidence="1">
    <location>
        <begin position="117"/>
        <end position="139"/>
    </location>
</feature>
<feature type="transmembrane region" description="Helical" evidence="1">
    <location>
        <begin position="35"/>
        <end position="55"/>
    </location>
</feature>
<keyword evidence="3" id="KW-1185">Reference proteome</keyword>
<keyword evidence="1" id="KW-0472">Membrane</keyword>
<evidence type="ECO:0000256" key="1">
    <source>
        <dbReference type="SAM" id="Phobius"/>
    </source>
</evidence>
<keyword evidence="1" id="KW-1133">Transmembrane helix</keyword>
<evidence type="ECO:0008006" key="4">
    <source>
        <dbReference type="Google" id="ProtNLM"/>
    </source>
</evidence>
<accession>A0A1E3H3H3</accession>
<feature type="transmembrane region" description="Helical" evidence="1">
    <location>
        <begin position="76"/>
        <end position="97"/>
    </location>
</feature>
<dbReference type="OrthoDB" id="9811204at2"/>
<dbReference type="RefSeq" id="WP_069306980.1">
    <property type="nucleotide sequence ID" value="NZ_MCRJ01000053.1"/>
</dbReference>
<gene>
    <name evidence="2" type="ORF">A6302_02324</name>
</gene>
<organism evidence="2 3">
    <name type="scientific">Methylobrevis pamukkalensis</name>
    <dbReference type="NCBI Taxonomy" id="1439726"/>
    <lineage>
        <taxon>Bacteria</taxon>
        <taxon>Pseudomonadati</taxon>
        <taxon>Pseudomonadota</taxon>
        <taxon>Alphaproteobacteria</taxon>
        <taxon>Hyphomicrobiales</taxon>
        <taxon>Pleomorphomonadaceae</taxon>
        <taxon>Methylobrevis</taxon>
    </lineage>
</organism>
<keyword evidence="1" id="KW-0812">Transmembrane</keyword>
<proteinExistence type="predicted"/>
<protein>
    <recommendedName>
        <fullName evidence="4">Yip1 domain protein</fullName>
    </recommendedName>
</protein>
<evidence type="ECO:0000313" key="2">
    <source>
        <dbReference type="EMBL" id="ODN70346.1"/>
    </source>
</evidence>
<feature type="transmembrane region" description="Helical" evidence="1">
    <location>
        <begin position="146"/>
        <end position="166"/>
    </location>
</feature>
<reference evidence="2 3" key="1">
    <citation type="submission" date="2016-07" db="EMBL/GenBank/DDBJ databases">
        <title>Draft Genome Sequence of Methylobrevis pamukkalensis PK2.</title>
        <authorList>
            <person name="Vasilenko O.V."/>
            <person name="Doronina N.V."/>
            <person name="Shmareva M.N."/>
            <person name="Tarlachkov S.V."/>
            <person name="Mustakhimov I."/>
            <person name="Trotsenko Y.A."/>
        </authorList>
    </citation>
    <scope>NUCLEOTIDE SEQUENCE [LARGE SCALE GENOMIC DNA]</scope>
    <source>
        <strain evidence="2 3">PK2</strain>
    </source>
</reference>
<dbReference type="AlphaFoldDB" id="A0A1E3H3H3"/>
<evidence type="ECO:0000313" key="3">
    <source>
        <dbReference type="Proteomes" id="UP000094622"/>
    </source>
</evidence>
<dbReference type="Proteomes" id="UP000094622">
    <property type="component" value="Unassembled WGS sequence"/>
</dbReference>
<name>A0A1E3H3H3_9HYPH</name>
<dbReference type="EMBL" id="MCRJ01000053">
    <property type="protein sequence ID" value="ODN70346.1"/>
    <property type="molecule type" value="Genomic_DNA"/>
</dbReference>
<comment type="caution">
    <text evidence="2">The sequence shown here is derived from an EMBL/GenBank/DDBJ whole genome shotgun (WGS) entry which is preliminary data.</text>
</comment>
<sequence length="197" mass="21546">MLSPSEIVVSVRAVVDLALGRPNALQRLDTSYAGFWRSFLVAILLAPFYVVMALAQREMILESTAMTPDLFPVERFTATMIVVVVAEYVLFPLGLAVLARPLDLTRRYVPLVVAYNWLKPLVTLPVTLVFALYLGGIIARNTTTDIVMILSWAALGAGFLVLRRILGDRNAVAAGLIVMDFLLSALVGVLFSYMLAA</sequence>